<dbReference type="AlphaFoldDB" id="A0A9Q7XU80"/>
<reference evidence="2 3" key="1">
    <citation type="submission" date="2018-01" db="EMBL/GenBank/DDBJ databases">
        <authorList>
            <person name="Clerissi C."/>
        </authorList>
    </citation>
    <scope>NUCLEOTIDE SEQUENCE [LARGE SCALE GENOMIC DNA]</scope>
    <source>
        <strain evidence="2">Cupriavidus taiwanensis SWF 66322</strain>
        <plasmid evidence="3">cbm2636_mp</plasmid>
    </source>
</reference>
<evidence type="ECO:0000313" key="2">
    <source>
        <dbReference type="EMBL" id="SPD67493.1"/>
    </source>
</evidence>
<feature type="compositionally biased region" description="Basic and acidic residues" evidence="1">
    <location>
        <begin position="23"/>
        <end position="38"/>
    </location>
</feature>
<geneLocation type="plasmid" evidence="3">
    <name>cbm2636_mp</name>
</geneLocation>
<organism evidence="2 3">
    <name type="scientific">Cupriavidus taiwanensis</name>
    <dbReference type="NCBI Taxonomy" id="164546"/>
    <lineage>
        <taxon>Bacteria</taxon>
        <taxon>Pseudomonadati</taxon>
        <taxon>Pseudomonadota</taxon>
        <taxon>Betaproteobacteria</taxon>
        <taxon>Burkholderiales</taxon>
        <taxon>Burkholderiaceae</taxon>
        <taxon>Cupriavidus</taxon>
    </lineage>
</organism>
<proteinExistence type="predicted"/>
<feature type="compositionally biased region" description="Basic and acidic residues" evidence="1">
    <location>
        <begin position="59"/>
        <end position="72"/>
    </location>
</feature>
<dbReference type="Proteomes" id="UP000254259">
    <property type="component" value="Plasmid CBM2636_mp"/>
</dbReference>
<gene>
    <name evidence="2" type="ORF">CBM2636_MP20343</name>
</gene>
<protein>
    <submittedName>
        <fullName evidence="2">Uncharacterized protein</fullName>
    </submittedName>
</protein>
<dbReference type="EMBL" id="LT984814">
    <property type="protein sequence ID" value="SPD67493.1"/>
    <property type="molecule type" value="Genomic_DNA"/>
</dbReference>
<evidence type="ECO:0000256" key="1">
    <source>
        <dbReference type="SAM" id="MobiDB-lite"/>
    </source>
</evidence>
<keyword evidence="2" id="KW-0614">Plasmid</keyword>
<feature type="region of interest" description="Disordered" evidence="1">
    <location>
        <begin position="1"/>
        <end position="136"/>
    </location>
</feature>
<feature type="compositionally biased region" description="Basic and acidic residues" evidence="1">
    <location>
        <begin position="108"/>
        <end position="123"/>
    </location>
</feature>
<accession>A0A9Q7XU80</accession>
<name>A0A9Q7XU80_9BURK</name>
<evidence type="ECO:0000313" key="3">
    <source>
        <dbReference type="Proteomes" id="UP000254259"/>
    </source>
</evidence>
<sequence>MDRPADGGTAGAGLALRQRRGRVQRDAAGDAEHRRRDLGAAGARTRGDVSVQGRGRSGRAGDLRRQLPDRHGAGALRAGRYHPGGRAAGCRLPDGADHRAPARALAYRQHDAPRRRAGRDRARSGGAGASARPGCARRHAGWRGHAVIAARRGHALCARRCRHAARRRVRAVLLLRGGDQQADQRGAGPVRQDSRVQVLRNQDDGGRTGAGAVQLWRRADPGARFGLARPSHKERWCFASPAEHHPSFNSSWSR</sequence>